<accession>A0ABV8V912</accession>
<evidence type="ECO:0000313" key="4">
    <source>
        <dbReference type="Proteomes" id="UP001595840"/>
    </source>
</evidence>
<dbReference type="PROSITE" id="PS51677">
    <property type="entry name" value="NODB"/>
    <property type="match status" value="1"/>
</dbReference>
<dbReference type="InterPro" id="IPR002509">
    <property type="entry name" value="NODB_dom"/>
</dbReference>
<dbReference type="RefSeq" id="WP_290261667.1">
    <property type="nucleotide sequence ID" value="NZ_JAUFQG010000004.1"/>
</dbReference>
<comment type="caution">
    <text evidence="3">The sequence shown here is derived from an EMBL/GenBank/DDBJ whole genome shotgun (WGS) entry which is preliminary data.</text>
</comment>
<organism evidence="3 4">
    <name type="scientific">Simiduia curdlanivorans</name>
    <dbReference type="NCBI Taxonomy" id="1492769"/>
    <lineage>
        <taxon>Bacteria</taxon>
        <taxon>Pseudomonadati</taxon>
        <taxon>Pseudomonadota</taxon>
        <taxon>Gammaproteobacteria</taxon>
        <taxon>Cellvibrionales</taxon>
        <taxon>Cellvibrionaceae</taxon>
        <taxon>Simiduia</taxon>
    </lineage>
</organism>
<evidence type="ECO:0000259" key="2">
    <source>
        <dbReference type="PROSITE" id="PS51677"/>
    </source>
</evidence>
<keyword evidence="1" id="KW-0732">Signal</keyword>
<dbReference type="Proteomes" id="UP001595840">
    <property type="component" value="Unassembled WGS sequence"/>
</dbReference>
<evidence type="ECO:0000313" key="3">
    <source>
        <dbReference type="EMBL" id="MFC4363690.1"/>
    </source>
</evidence>
<dbReference type="SUPFAM" id="SSF88713">
    <property type="entry name" value="Glycoside hydrolase/deacetylase"/>
    <property type="match status" value="1"/>
</dbReference>
<feature type="signal peptide" evidence="1">
    <location>
        <begin position="1"/>
        <end position="26"/>
    </location>
</feature>
<reference evidence="4" key="1">
    <citation type="journal article" date="2019" name="Int. J. Syst. Evol. Microbiol.">
        <title>The Global Catalogue of Microorganisms (GCM) 10K type strain sequencing project: providing services to taxonomists for standard genome sequencing and annotation.</title>
        <authorList>
            <consortium name="The Broad Institute Genomics Platform"/>
            <consortium name="The Broad Institute Genome Sequencing Center for Infectious Disease"/>
            <person name="Wu L."/>
            <person name="Ma J."/>
        </authorList>
    </citation>
    <scope>NUCLEOTIDE SEQUENCE [LARGE SCALE GENOMIC DNA]</scope>
    <source>
        <strain evidence="4">CECT 8570</strain>
    </source>
</reference>
<name>A0ABV8V912_9GAMM</name>
<dbReference type="InterPro" id="IPR011330">
    <property type="entry name" value="Glyco_hydro/deAcase_b/a-brl"/>
</dbReference>
<dbReference type="Pfam" id="PF01522">
    <property type="entry name" value="Polysacc_deac_1"/>
    <property type="match status" value="1"/>
</dbReference>
<proteinExistence type="predicted"/>
<protein>
    <submittedName>
        <fullName evidence="3">Polysaccharide deacetylase family protein</fullName>
    </submittedName>
</protein>
<gene>
    <name evidence="3" type="ORF">ACFOX3_15350</name>
</gene>
<sequence>MSKFQSILRMFRLMLLPLLCIASAQADWPADGRIAVSLAYDDALASQLDHALPDLNRHQLKASFYVVLSSPVLASRMSEWQALAEQGHELGNHTLFHPCRASLPNRDWVDPENNLDTLSVAHMSREVQTANTFLHALDGKTARTFTPPCFDKLASGENYLTAIRTQFTSIKGDDKRLEIGSTWYMPSDISGDALIAQLKENTQRGGFVSFTFHGVGGDHLAVSTAAHRQLVDYLAAHQDQYYVDSYINIVGKLDE</sequence>
<feature type="chain" id="PRO_5046673959" evidence="1">
    <location>
        <begin position="27"/>
        <end position="255"/>
    </location>
</feature>
<feature type="domain" description="NodB homology" evidence="2">
    <location>
        <begin position="34"/>
        <end position="255"/>
    </location>
</feature>
<keyword evidence="4" id="KW-1185">Reference proteome</keyword>
<dbReference type="EMBL" id="JBHSCX010000020">
    <property type="protein sequence ID" value="MFC4363690.1"/>
    <property type="molecule type" value="Genomic_DNA"/>
</dbReference>
<evidence type="ECO:0000256" key="1">
    <source>
        <dbReference type="SAM" id="SignalP"/>
    </source>
</evidence>
<dbReference type="Gene3D" id="3.20.20.370">
    <property type="entry name" value="Glycoside hydrolase/deacetylase"/>
    <property type="match status" value="1"/>
</dbReference>